<evidence type="ECO:0000256" key="1">
    <source>
        <dbReference type="SAM" id="MobiDB-lite"/>
    </source>
</evidence>
<accession>A0A4S8LG24</accession>
<feature type="region of interest" description="Disordered" evidence="1">
    <location>
        <begin position="249"/>
        <end position="301"/>
    </location>
</feature>
<feature type="region of interest" description="Disordered" evidence="1">
    <location>
        <begin position="1"/>
        <end position="58"/>
    </location>
</feature>
<feature type="region of interest" description="Disordered" evidence="1">
    <location>
        <begin position="704"/>
        <end position="724"/>
    </location>
</feature>
<name>A0A4S8LG24_DENBC</name>
<feature type="compositionally biased region" description="Low complexity" evidence="1">
    <location>
        <begin position="1"/>
        <end position="35"/>
    </location>
</feature>
<dbReference type="AlphaFoldDB" id="A0A4S8LG24"/>
<evidence type="ECO:0000313" key="2">
    <source>
        <dbReference type="EMBL" id="THU88006.1"/>
    </source>
</evidence>
<organism evidence="2 3">
    <name type="scientific">Dendrothele bispora (strain CBS 962.96)</name>
    <dbReference type="NCBI Taxonomy" id="1314807"/>
    <lineage>
        <taxon>Eukaryota</taxon>
        <taxon>Fungi</taxon>
        <taxon>Dikarya</taxon>
        <taxon>Basidiomycota</taxon>
        <taxon>Agaricomycotina</taxon>
        <taxon>Agaricomycetes</taxon>
        <taxon>Agaricomycetidae</taxon>
        <taxon>Agaricales</taxon>
        <taxon>Agaricales incertae sedis</taxon>
        <taxon>Dendrothele</taxon>
    </lineage>
</organism>
<dbReference type="Proteomes" id="UP000297245">
    <property type="component" value="Unassembled WGS sequence"/>
</dbReference>
<protein>
    <submittedName>
        <fullName evidence="2">Uncharacterized protein</fullName>
    </submittedName>
</protein>
<reference evidence="2 3" key="1">
    <citation type="journal article" date="2019" name="Nat. Ecol. Evol.">
        <title>Megaphylogeny resolves global patterns of mushroom evolution.</title>
        <authorList>
            <person name="Varga T."/>
            <person name="Krizsan K."/>
            <person name="Foldi C."/>
            <person name="Dima B."/>
            <person name="Sanchez-Garcia M."/>
            <person name="Sanchez-Ramirez S."/>
            <person name="Szollosi G.J."/>
            <person name="Szarkandi J.G."/>
            <person name="Papp V."/>
            <person name="Albert L."/>
            <person name="Andreopoulos W."/>
            <person name="Angelini C."/>
            <person name="Antonin V."/>
            <person name="Barry K.W."/>
            <person name="Bougher N.L."/>
            <person name="Buchanan P."/>
            <person name="Buyck B."/>
            <person name="Bense V."/>
            <person name="Catcheside P."/>
            <person name="Chovatia M."/>
            <person name="Cooper J."/>
            <person name="Damon W."/>
            <person name="Desjardin D."/>
            <person name="Finy P."/>
            <person name="Geml J."/>
            <person name="Haridas S."/>
            <person name="Hughes K."/>
            <person name="Justo A."/>
            <person name="Karasinski D."/>
            <person name="Kautmanova I."/>
            <person name="Kiss B."/>
            <person name="Kocsube S."/>
            <person name="Kotiranta H."/>
            <person name="LaButti K.M."/>
            <person name="Lechner B.E."/>
            <person name="Liimatainen K."/>
            <person name="Lipzen A."/>
            <person name="Lukacs Z."/>
            <person name="Mihaltcheva S."/>
            <person name="Morgado L.N."/>
            <person name="Niskanen T."/>
            <person name="Noordeloos M.E."/>
            <person name="Ohm R.A."/>
            <person name="Ortiz-Santana B."/>
            <person name="Ovrebo C."/>
            <person name="Racz N."/>
            <person name="Riley R."/>
            <person name="Savchenko A."/>
            <person name="Shiryaev A."/>
            <person name="Soop K."/>
            <person name="Spirin V."/>
            <person name="Szebenyi C."/>
            <person name="Tomsovsky M."/>
            <person name="Tulloss R.E."/>
            <person name="Uehling J."/>
            <person name="Grigoriev I.V."/>
            <person name="Vagvolgyi C."/>
            <person name="Papp T."/>
            <person name="Martin F.M."/>
            <person name="Miettinen O."/>
            <person name="Hibbett D.S."/>
            <person name="Nagy L.G."/>
        </authorList>
    </citation>
    <scope>NUCLEOTIDE SEQUENCE [LARGE SCALE GENOMIC DNA]</scope>
    <source>
        <strain evidence="2 3">CBS 962.96</strain>
    </source>
</reference>
<evidence type="ECO:0000313" key="3">
    <source>
        <dbReference type="Proteomes" id="UP000297245"/>
    </source>
</evidence>
<keyword evidence="3" id="KW-1185">Reference proteome</keyword>
<proteinExistence type="predicted"/>
<dbReference type="EMBL" id="ML179426">
    <property type="protein sequence ID" value="THU88006.1"/>
    <property type="molecule type" value="Genomic_DNA"/>
</dbReference>
<sequence length="747" mass="83433">MNNPVNPQPMNQLPQQGYMTSATTPSPQEPSSQPTDGGNRDIVPTVANTHSGVGAYPNASYPNTNASYPNTNASYPNTNASYPNTNATYPNTDASNIYPNMNINYLNANATHAINPSGDSQRNQTESAINIGQSLGNSPQPQWLSMQSANGPPPMEMGQFRNLGGGHLNVFNDSTNFNPLVTMNPQQVMGGNANMIMTTNHSGHITPMNNPNTMFGYTPGNYTNGGQVNVAWPNNNIMNAQHMSNTTLIPNAPPPGHGSPPFPTPQIGGAFTSAPSDVQTSNSNRKANSKKKSSKKRNEVDTSALHEAFNLYCGYGRGSKVELPHHPGHRKYQLRYVPGSDQPYLDMHWNHSPRSNANMKVYEAMIARMRADDSAIEDPTKRNFERATNDDLKDHLSTYFQTRRIQYLAQVDEEKHEQKEIRESKSRRTGRKVTKCTKRRAAIERYVEQNGTQNTLGVECLVLTDIQSSEYSDTDNDNGVLSVLDLPWRSAQVTSLYRELDHHNVEESSARLLERVSSLILLDPSQSLSTDAPNDLEGVSRDEASASPLRKMCRGYRERCDAQDRQLGLLRQQLDGVTAVQDKLALRVSELASFALLAYRGNPIQVFPNMYEILDGMFTRIYEATIRVRSEEKDAALASLESLLTRMEVLQSFIRRTEAVTRRFVGDESARSPNERFLLSNIPPQVQFPEFAVTLERTRLPYPESPRRFSQSPFTPPNTPTGMEFRGVKRRRNEELEDGEIVTKRRC</sequence>
<gene>
    <name evidence="2" type="ORF">K435DRAFT_866709</name>
</gene>
<feature type="compositionally biased region" description="Pro residues" evidence="1">
    <location>
        <begin position="251"/>
        <end position="264"/>
    </location>
</feature>